<evidence type="ECO:0000313" key="4">
    <source>
        <dbReference type="EMBL" id="RKR14431.1"/>
    </source>
</evidence>
<evidence type="ECO:0000256" key="1">
    <source>
        <dbReference type="ARBA" id="ARBA00022441"/>
    </source>
</evidence>
<dbReference type="InterPro" id="IPR006652">
    <property type="entry name" value="Kelch_1"/>
</dbReference>
<feature type="domain" description="Attractin/MKLN-like beta-propeller" evidence="3">
    <location>
        <begin position="26"/>
        <end position="262"/>
    </location>
</feature>
<dbReference type="InterPro" id="IPR056737">
    <property type="entry name" value="Beta-prop_ATRN-MKLN-like"/>
</dbReference>
<protein>
    <submittedName>
        <fullName evidence="4">Galactose oxidase-like protein</fullName>
    </submittedName>
</protein>
<dbReference type="RefSeq" id="WP_121063641.1">
    <property type="nucleotide sequence ID" value="NZ_RBIQ01000007.1"/>
</dbReference>
<dbReference type="Proteomes" id="UP000269412">
    <property type="component" value="Unassembled WGS sequence"/>
</dbReference>
<comment type="caution">
    <text evidence="4">The sequence shown here is derived from an EMBL/GenBank/DDBJ whole genome shotgun (WGS) entry which is preliminary data.</text>
</comment>
<keyword evidence="2" id="KW-0677">Repeat</keyword>
<dbReference type="Pfam" id="PF24981">
    <property type="entry name" value="Beta-prop_ATRN-LZTR1"/>
    <property type="match status" value="1"/>
</dbReference>
<proteinExistence type="predicted"/>
<accession>A0A495ECM5</accession>
<dbReference type="SUPFAM" id="SSF117281">
    <property type="entry name" value="Kelch motif"/>
    <property type="match status" value="1"/>
</dbReference>
<dbReference type="InterPro" id="IPR015915">
    <property type="entry name" value="Kelch-typ_b-propeller"/>
</dbReference>
<dbReference type="SMART" id="SM00612">
    <property type="entry name" value="Kelch"/>
    <property type="match status" value="4"/>
</dbReference>
<name>A0A495ECM5_9FLAO</name>
<reference evidence="4 5" key="1">
    <citation type="submission" date="2018-10" db="EMBL/GenBank/DDBJ databases">
        <title>Genomic Encyclopedia of Archaeal and Bacterial Type Strains, Phase II (KMG-II): from individual species to whole genera.</title>
        <authorList>
            <person name="Goeker M."/>
        </authorList>
    </citation>
    <scope>NUCLEOTIDE SEQUENCE [LARGE SCALE GENOMIC DNA]</scope>
    <source>
        <strain evidence="4 5">DSM 25230</strain>
    </source>
</reference>
<keyword evidence="5" id="KW-1185">Reference proteome</keyword>
<evidence type="ECO:0000259" key="3">
    <source>
        <dbReference type="Pfam" id="PF24981"/>
    </source>
</evidence>
<dbReference type="AlphaFoldDB" id="A0A495ECM5"/>
<evidence type="ECO:0000256" key="2">
    <source>
        <dbReference type="ARBA" id="ARBA00022737"/>
    </source>
</evidence>
<keyword evidence="1" id="KW-0880">Kelch repeat</keyword>
<dbReference type="PANTHER" id="PTHR45632">
    <property type="entry name" value="LD33804P"/>
    <property type="match status" value="1"/>
</dbReference>
<dbReference type="Gene3D" id="2.120.10.80">
    <property type="entry name" value="Kelch-type beta propeller"/>
    <property type="match status" value="2"/>
</dbReference>
<dbReference type="EMBL" id="RBIQ01000007">
    <property type="protein sequence ID" value="RKR14431.1"/>
    <property type="molecule type" value="Genomic_DNA"/>
</dbReference>
<evidence type="ECO:0000313" key="5">
    <source>
        <dbReference type="Proteomes" id="UP000269412"/>
    </source>
</evidence>
<sequence length="331" mass="36904">MLGRFFFSGILVLLISCAGVKQNREKENRWENITSTNESELIGRHEAAFVSVKDKFYLVGGRGIRPVSIYNAVTGVWTKGAKPPLELHHFQPVVYKNLVYVIGAMTGKYPGEVPVPDIYIYNVSTNSWSKGDTIPKDRLRGSTGNVIYKDNVYISCGIKNGHIGDHKKWLDTYNLQTGEWKVLPDAPTARDHFQATVVENKIYLLGGRQSKAPDETFKHTIAEVNVFDIEKNSWATLANNLPTERAGNMVTAINKHIWVIGGESENQPVAHNEVEVLNTMTKTWEKKPSLQRGRHGTGIVVYKNTCYVASGSGNKGGSPELKSMEKLELNN</sequence>
<organism evidence="4 5">
    <name type="scientific">Maribacter vaceletii</name>
    <dbReference type="NCBI Taxonomy" id="1206816"/>
    <lineage>
        <taxon>Bacteria</taxon>
        <taxon>Pseudomonadati</taxon>
        <taxon>Bacteroidota</taxon>
        <taxon>Flavobacteriia</taxon>
        <taxon>Flavobacteriales</taxon>
        <taxon>Flavobacteriaceae</taxon>
        <taxon>Maribacter</taxon>
    </lineage>
</organism>
<gene>
    <name evidence="4" type="ORF">CLV91_0506</name>
</gene>
<dbReference type="PROSITE" id="PS51257">
    <property type="entry name" value="PROKAR_LIPOPROTEIN"/>
    <property type="match status" value="1"/>
</dbReference>
<dbReference type="OrthoDB" id="996574at2"/>